<accession>A0A840PGF1</accession>
<feature type="compositionally biased region" description="Polar residues" evidence="1">
    <location>
        <begin position="328"/>
        <end position="339"/>
    </location>
</feature>
<dbReference type="Pfam" id="PF13349">
    <property type="entry name" value="DUF4097"/>
    <property type="match status" value="1"/>
</dbReference>
<feature type="region of interest" description="Disordered" evidence="1">
    <location>
        <begin position="238"/>
        <end position="280"/>
    </location>
</feature>
<keyword evidence="4" id="KW-1185">Reference proteome</keyword>
<evidence type="ECO:0000313" key="3">
    <source>
        <dbReference type="EMBL" id="MBB5136217.1"/>
    </source>
</evidence>
<evidence type="ECO:0000256" key="1">
    <source>
        <dbReference type="SAM" id="MobiDB-lite"/>
    </source>
</evidence>
<protein>
    <recommendedName>
        <fullName evidence="2">DUF4097 domain-containing protein</fullName>
    </recommendedName>
</protein>
<feature type="compositionally biased region" description="Basic and acidic residues" evidence="1">
    <location>
        <begin position="271"/>
        <end position="280"/>
    </location>
</feature>
<gene>
    <name evidence="3" type="ORF">HNP84_005961</name>
</gene>
<evidence type="ECO:0000313" key="4">
    <source>
        <dbReference type="Proteomes" id="UP000578449"/>
    </source>
</evidence>
<organism evidence="3 4">
    <name type="scientific">Thermocatellispora tengchongensis</name>
    <dbReference type="NCBI Taxonomy" id="1073253"/>
    <lineage>
        <taxon>Bacteria</taxon>
        <taxon>Bacillati</taxon>
        <taxon>Actinomycetota</taxon>
        <taxon>Actinomycetes</taxon>
        <taxon>Streptosporangiales</taxon>
        <taxon>Streptosporangiaceae</taxon>
        <taxon>Thermocatellispora</taxon>
    </lineage>
</organism>
<evidence type="ECO:0000259" key="2">
    <source>
        <dbReference type="Pfam" id="PF13349"/>
    </source>
</evidence>
<name>A0A840PGF1_9ACTN</name>
<feature type="region of interest" description="Disordered" evidence="1">
    <location>
        <begin position="318"/>
        <end position="351"/>
    </location>
</feature>
<proteinExistence type="predicted"/>
<feature type="compositionally biased region" description="Low complexity" evidence="1">
    <location>
        <begin position="318"/>
        <end position="327"/>
    </location>
</feature>
<dbReference type="AlphaFoldDB" id="A0A840PGF1"/>
<dbReference type="InterPro" id="IPR025164">
    <property type="entry name" value="Toastrack_DUF4097"/>
</dbReference>
<feature type="compositionally biased region" description="Basic residues" evidence="1">
    <location>
        <begin position="243"/>
        <end position="269"/>
    </location>
</feature>
<dbReference type="EMBL" id="JACHGN010000013">
    <property type="protein sequence ID" value="MBB5136217.1"/>
    <property type="molecule type" value="Genomic_DNA"/>
</dbReference>
<sequence length="442" mass="47036">MSWQAAAGAVASFVKPGLWGCRGLARMFTDEGVTASVPIELPSGARVQGETMSGGFRCAGRLGACRLRTGYGDIRVEEAGPVHLTSDSGEITVERATGHAEIATESGEIRIPEIDGTASISDDDGECHVGEITGDLRLIGINGDMRVDRAHGGVEAKNVYGSVLIEEVVRGSVVLTGTTGDLEAGIRQGTATWFDVSTATGRLLNFLGPCGSPEGFAEAAEIRARSHDGDISIRRARQWNGRLSRRPRQPSHSRGRRCGPCRLRVRPHRPGQVERDHGPAEVTRRNHVGRVMASSITATTLRPRPPARVVRFSPVAQSAGQSAWQASTPVPATGGSSRPPNRIRSGRAGRSSSATLVCRFPTVSFRFGASRPSHGWSPGTFGAYLVLTPVAISARYLPTSGRPASSPSRSRSGPRPGSRRPGIACAHVFRSTRAPASCRSWW</sequence>
<reference evidence="3 4" key="1">
    <citation type="submission" date="2020-08" db="EMBL/GenBank/DDBJ databases">
        <title>Genomic Encyclopedia of Type Strains, Phase IV (KMG-IV): sequencing the most valuable type-strain genomes for metagenomic binning, comparative biology and taxonomic classification.</title>
        <authorList>
            <person name="Goeker M."/>
        </authorList>
    </citation>
    <scope>NUCLEOTIDE SEQUENCE [LARGE SCALE GENOMIC DNA]</scope>
    <source>
        <strain evidence="3 4">DSM 45615</strain>
    </source>
</reference>
<feature type="domain" description="DUF4097" evidence="2">
    <location>
        <begin position="70"/>
        <end position="207"/>
    </location>
</feature>
<dbReference type="Proteomes" id="UP000578449">
    <property type="component" value="Unassembled WGS sequence"/>
</dbReference>
<feature type="compositionally biased region" description="Low complexity" evidence="1">
    <location>
        <begin position="342"/>
        <end position="351"/>
    </location>
</feature>
<feature type="region of interest" description="Disordered" evidence="1">
    <location>
        <begin position="398"/>
        <end position="423"/>
    </location>
</feature>
<feature type="compositionally biased region" description="Low complexity" evidence="1">
    <location>
        <begin position="398"/>
        <end position="422"/>
    </location>
</feature>
<comment type="caution">
    <text evidence="3">The sequence shown here is derived from an EMBL/GenBank/DDBJ whole genome shotgun (WGS) entry which is preliminary data.</text>
</comment>